<dbReference type="CDD" id="cd17316">
    <property type="entry name" value="MFS_SV2_like"/>
    <property type="match status" value="1"/>
</dbReference>
<evidence type="ECO:0000256" key="5">
    <source>
        <dbReference type="ARBA" id="ARBA00023136"/>
    </source>
</evidence>
<feature type="chain" id="PRO_5013277039" evidence="8">
    <location>
        <begin position="16"/>
        <end position="508"/>
    </location>
</feature>
<keyword evidence="3 7" id="KW-0812">Transmembrane</keyword>
<dbReference type="STRING" id="64571.A0A1Y2H5D4"/>
<evidence type="ECO:0000256" key="1">
    <source>
        <dbReference type="ARBA" id="ARBA00004141"/>
    </source>
</evidence>
<organism evidence="10 11">
    <name type="scientific">Lobosporangium transversale</name>
    <dbReference type="NCBI Taxonomy" id="64571"/>
    <lineage>
        <taxon>Eukaryota</taxon>
        <taxon>Fungi</taxon>
        <taxon>Fungi incertae sedis</taxon>
        <taxon>Mucoromycota</taxon>
        <taxon>Mortierellomycotina</taxon>
        <taxon>Mortierellomycetes</taxon>
        <taxon>Mortierellales</taxon>
        <taxon>Mortierellaceae</taxon>
        <taxon>Lobosporangium</taxon>
    </lineage>
</organism>
<keyword evidence="11" id="KW-1185">Reference proteome</keyword>
<evidence type="ECO:0000313" key="10">
    <source>
        <dbReference type="EMBL" id="ORZ28923.1"/>
    </source>
</evidence>
<feature type="transmembrane region" description="Helical" evidence="7">
    <location>
        <begin position="25"/>
        <end position="42"/>
    </location>
</feature>
<dbReference type="OrthoDB" id="3936150at2759"/>
<dbReference type="GeneID" id="33572881"/>
<evidence type="ECO:0000259" key="9">
    <source>
        <dbReference type="PROSITE" id="PS50850"/>
    </source>
</evidence>
<comment type="caution">
    <text evidence="10">The sequence shown here is derived from an EMBL/GenBank/DDBJ whole genome shotgun (WGS) entry which is preliminary data.</text>
</comment>
<dbReference type="Proteomes" id="UP000193648">
    <property type="component" value="Unassembled WGS sequence"/>
</dbReference>
<feature type="transmembrane region" description="Helical" evidence="7">
    <location>
        <begin position="359"/>
        <end position="379"/>
    </location>
</feature>
<dbReference type="PANTHER" id="PTHR23511:SF5">
    <property type="entry name" value="MAJOR FACILITATOR-TYPE TRANSPORTER HXNZ-RELATED"/>
    <property type="match status" value="1"/>
</dbReference>
<dbReference type="AlphaFoldDB" id="A0A1Y2H5D4"/>
<dbReference type="PANTHER" id="PTHR23511">
    <property type="entry name" value="SYNAPTIC VESICLE GLYCOPROTEIN 2"/>
    <property type="match status" value="1"/>
</dbReference>
<feature type="transmembrane region" description="Helical" evidence="7">
    <location>
        <begin position="318"/>
        <end position="339"/>
    </location>
</feature>
<dbReference type="FunCoup" id="A0A1Y2H5D4">
    <property type="interactions" value="141"/>
</dbReference>
<dbReference type="GO" id="GO:0016020">
    <property type="term" value="C:membrane"/>
    <property type="evidence" value="ECO:0007669"/>
    <property type="project" value="UniProtKB-SubCell"/>
</dbReference>
<comment type="subcellular location">
    <subcellularLocation>
        <location evidence="1">Membrane</location>
        <topology evidence="1">Multi-pass membrane protein</topology>
    </subcellularLocation>
</comment>
<evidence type="ECO:0000256" key="4">
    <source>
        <dbReference type="ARBA" id="ARBA00022989"/>
    </source>
</evidence>
<dbReference type="InParanoid" id="A0A1Y2H5D4"/>
<feature type="domain" description="Major facilitator superfamily (MFS) profile" evidence="9">
    <location>
        <begin position="1"/>
        <end position="503"/>
    </location>
</feature>
<sequence length="508" mass="56471">MWLQCMALILPRVQAQFEVQDQYIGILSSSTFVGMMFGAMFWGMLSDSHGRKQAFNFTLIVTTIFGIAASFANSYWLLCLLALCLGFGVGGNMPVDGALFLEFTPKKSQYLLTFLSIFFSFGAVATSILGYILLPPFSCELPVPGGCQEKGWRYMFLALGGVTLSMVVGRVLLFRLEESPKFLLNHNRHEEAAMVLRRIYKINHHRNQHRNSEVFEENIETLTSRFNCSHVADELSSPRSSEEELYSDSESVQETEPSDNRNNAAVGPARRSQDDIHQRPGPILRSKYGMMFYRKRRQWQQKIDVAISRVKPLLSPRFRLSTILIWIIWALVAFAYTAFNVFYPKFLQEHGAVGNQSLRQVYLDILIYSAAGVPGSFLATIMVEGRLGRRYTMAVATLGTALAAALFAALSSHAAMTTFSAILSLLATLNYAVLYSYTPEVFPSEIRGTACGVAAAMSRLAGILSPLIVGAMLTVSTYFPLYASCVTFLISGICMCFLPIETKGRAAE</sequence>
<protein>
    <submittedName>
        <fullName evidence="10">Major facilitator superfamily domain-containing protein</fullName>
    </submittedName>
</protein>
<evidence type="ECO:0000313" key="11">
    <source>
        <dbReference type="Proteomes" id="UP000193648"/>
    </source>
</evidence>
<evidence type="ECO:0000256" key="7">
    <source>
        <dbReference type="SAM" id="Phobius"/>
    </source>
</evidence>
<gene>
    <name evidence="10" type="ORF">BCR41DRAFT_8335</name>
</gene>
<feature type="compositionally biased region" description="Acidic residues" evidence="6">
    <location>
        <begin position="243"/>
        <end position="257"/>
    </location>
</feature>
<feature type="transmembrane region" description="Helical" evidence="7">
    <location>
        <begin position="111"/>
        <end position="134"/>
    </location>
</feature>
<keyword evidence="8" id="KW-0732">Signal</keyword>
<dbReference type="EMBL" id="MCFF01000001">
    <property type="protein sequence ID" value="ORZ28923.1"/>
    <property type="molecule type" value="Genomic_DNA"/>
</dbReference>
<feature type="transmembrane region" description="Helical" evidence="7">
    <location>
        <begin position="416"/>
        <end position="437"/>
    </location>
</feature>
<feature type="transmembrane region" description="Helical" evidence="7">
    <location>
        <begin position="479"/>
        <end position="500"/>
    </location>
</feature>
<feature type="transmembrane region" description="Helical" evidence="7">
    <location>
        <begin position="154"/>
        <end position="173"/>
    </location>
</feature>
<dbReference type="InterPro" id="IPR036259">
    <property type="entry name" value="MFS_trans_sf"/>
</dbReference>
<name>A0A1Y2H5D4_9FUNG</name>
<evidence type="ECO:0000256" key="8">
    <source>
        <dbReference type="SAM" id="SignalP"/>
    </source>
</evidence>
<dbReference type="Pfam" id="PF07690">
    <property type="entry name" value="MFS_1"/>
    <property type="match status" value="1"/>
</dbReference>
<dbReference type="PROSITE" id="PS50850">
    <property type="entry name" value="MFS"/>
    <property type="match status" value="1"/>
</dbReference>
<dbReference type="SUPFAM" id="SSF103473">
    <property type="entry name" value="MFS general substrate transporter"/>
    <property type="match status" value="1"/>
</dbReference>
<feature type="signal peptide" evidence="8">
    <location>
        <begin position="1"/>
        <end position="15"/>
    </location>
</feature>
<proteinExistence type="predicted"/>
<dbReference type="RefSeq" id="XP_021886596.1">
    <property type="nucleotide sequence ID" value="XM_022031040.1"/>
</dbReference>
<feature type="region of interest" description="Disordered" evidence="6">
    <location>
        <begin position="233"/>
        <end position="282"/>
    </location>
</feature>
<feature type="transmembrane region" description="Helical" evidence="7">
    <location>
        <begin position="449"/>
        <end position="473"/>
    </location>
</feature>
<reference evidence="10 11" key="1">
    <citation type="submission" date="2016-07" db="EMBL/GenBank/DDBJ databases">
        <title>Pervasive Adenine N6-methylation of Active Genes in Fungi.</title>
        <authorList>
            <consortium name="DOE Joint Genome Institute"/>
            <person name="Mondo S.J."/>
            <person name="Dannebaum R.O."/>
            <person name="Kuo R.C."/>
            <person name="Labutti K."/>
            <person name="Haridas S."/>
            <person name="Kuo A."/>
            <person name="Salamov A."/>
            <person name="Ahrendt S.R."/>
            <person name="Lipzen A."/>
            <person name="Sullivan W."/>
            <person name="Andreopoulos W.B."/>
            <person name="Clum A."/>
            <person name="Lindquist E."/>
            <person name="Daum C."/>
            <person name="Ramamoorthy G.K."/>
            <person name="Gryganskyi A."/>
            <person name="Culley D."/>
            <person name="Magnuson J.K."/>
            <person name="James T.Y."/>
            <person name="O'Malley M.A."/>
            <person name="Stajich J.E."/>
            <person name="Spatafora J.W."/>
            <person name="Visel A."/>
            <person name="Grigoriev I.V."/>
        </authorList>
    </citation>
    <scope>NUCLEOTIDE SEQUENCE [LARGE SCALE GENOMIC DNA]</scope>
    <source>
        <strain evidence="10 11">NRRL 3116</strain>
    </source>
</reference>
<evidence type="ECO:0000256" key="3">
    <source>
        <dbReference type="ARBA" id="ARBA00022692"/>
    </source>
</evidence>
<evidence type="ECO:0000256" key="2">
    <source>
        <dbReference type="ARBA" id="ARBA00022448"/>
    </source>
</evidence>
<keyword evidence="2" id="KW-0813">Transport</keyword>
<feature type="transmembrane region" description="Helical" evidence="7">
    <location>
        <begin position="75"/>
        <end position="99"/>
    </location>
</feature>
<dbReference type="InterPro" id="IPR020846">
    <property type="entry name" value="MFS_dom"/>
</dbReference>
<keyword evidence="5 7" id="KW-0472">Membrane</keyword>
<dbReference type="InterPro" id="IPR011701">
    <property type="entry name" value="MFS"/>
</dbReference>
<dbReference type="GO" id="GO:0022857">
    <property type="term" value="F:transmembrane transporter activity"/>
    <property type="evidence" value="ECO:0007669"/>
    <property type="project" value="InterPro"/>
</dbReference>
<feature type="transmembrane region" description="Helical" evidence="7">
    <location>
        <begin position="391"/>
        <end position="410"/>
    </location>
</feature>
<dbReference type="Gene3D" id="1.20.1250.20">
    <property type="entry name" value="MFS general substrate transporter like domains"/>
    <property type="match status" value="1"/>
</dbReference>
<accession>A0A1Y2H5D4</accession>
<evidence type="ECO:0000256" key="6">
    <source>
        <dbReference type="SAM" id="MobiDB-lite"/>
    </source>
</evidence>
<keyword evidence="4 7" id="KW-1133">Transmembrane helix</keyword>